<proteinExistence type="predicted"/>
<sequence length="72" mass="7780">MSTAATFTPEQLRLRSEVGAVLLCIGLIVLGLALVVPGTDLGQAVVAFLGGSATGRGWDMLRRTPRTRRWWL</sequence>
<accession>A0A346FCD5</accession>
<protein>
    <submittedName>
        <fullName evidence="2">Uncharacterized protein</fullName>
    </submittedName>
</protein>
<keyword evidence="3" id="KW-1185">Reference proteome</keyword>
<evidence type="ECO:0000313" key="2">
    <source>
        <dbReference type="EMBL" id="AXN53360.1"/>
    </source>
</evidence>
<keyword evidence="1" id="KW-1133">Transmembrane helix</keyword>
<dbReference type="RefSeq" id="YP_009949441.1">
    <property type="nucleotide sequence ID" value="NC_051580.1"/>
</dbReference>
<name>A0A346FCD5_9CAUD</name>
<reference evidence="3" key="1">
    <citation type="submission" date="2018-07" db="EMBL/GenBank/DDBJ databases">
        <authorList>
            <person name="Quirk P.G."/>
            <person name="Krulwich T.A."/>
        </authorList>
    </citation>
    <scope>NUCLEOTIDE SEQUENCE [LARGE SCALE GENOMIC DNA]</scope>
</reference>
<gene>
    <name evidence="2" type="primary">90</name>
    <name evidence="2" type="ORF">PBI_THONKO_90</name>
</gene>
<dbReference type="Proteomes" id="UP000259812">
    <property type="component" value="Genome"/>
</dbReference>
<keyword evidence="1" id="KW-0472">Membrane</keyword>
<keyword evidence="1" id="KW-0812">Transmembrane</keyword>
<evidence type="ECO:0000313" key="3">
    <source>
        <dbReference type="Proteomes" id="UP000259812"/>
    </source>
</evidence>
<evidence type="ECO:0000256" key="1">
    <source>
        <dbReference type="SAM" id="Phobius"/>
    </source>
</evidence>
<dbReference type="EMBL" id="MH632120">
    <property type="protein sequence ID" value="AXN53360.1"/>
    <property type="molecule type" value="Genomic_DNA"/>
</dbReference>
<feature type="transmembrane region" description="Helical" evidence="1">
    <location>
        <begin position="18"/>
        <end position="35"/>
    </location>
</feature>
<dbReference type="KEGG" id="vg:60320843"/>
<organism evidence="2 3">
    <name type="scientific">Mycobacterium phage Thonko</name>
    <dbReference type="NCBI Taxonomy" id="2282910"/>
    <lineage>
        <taxon>Viruses</taxon>
        <taxon>Duplodnaviria</taxon>
        <taxon>Heunggongvirae</taxon>
        <taxon>Uroviricota</taxon>
        <taxon>Caudoviricetes</taxon>
        <taxon>Bclasvirinae</taxon>
        <taxon>Thonkovirus</taxon>
        <taxon>Thonkovirus thonko</taxon>
    </lineage>
</organism>
<dbReference type="GeneID" id="60320843"/>